<dbReference type="GO" id="GO:0016765">
    <property type="term" value="F:transferase activity, transferring alkyl or aryl (other than methyl) groups"/>
    <property type="evidence" value="ECO:0007669"/>
    <property type="project" value="InterPro"/>
</dbReference>
<evidence type="ECO:0008006" key="8">
    <source>
        <dbReference type="Google" id="ProtNLM"/>
    </source>
</evidence>
<comment type="subcellular location">
    <subcellularLocation>
        <location evidence="1">Cell membrane</location>
        <topology evidence="1">Multi-pass membrane protein</topology>
    </subcellularLocation>
</comment>
<dbReference type="Pfam" id="PF01040">
    <property type="entry name" value="UbiA"/>
    <property type="match status" value="1"/>
</dbReference>
<evidence type="ECO:0000256" key="5">
    <source>
        <dbReference type="SAM" id="Phobius"/>
    </source>
</evidence>
<evidence type="ECO:0000256" key="3">
    <source>
        <dbReference type="ARBA" id="ARBA00022989"/>
    </source>
</evidence>
<feature type="transmembrane region" description="Helical" evidence="5">
    <location>
        <begin position="283"/>
        <end position="303"/>
    </location>
</feature>
<dbReference type="PANTHER" id="PTHR42723">
    <property type="entry name" value="CHLOROPHYLL SYNTHASE"/>
    <property type="match status" value="1"/>
</dbReference>
<feature type="transmembrane region" description="Helical" evidence="5">
    <location>
        <begin position="143"/>
        <end position="160"/>
    </location>
</feature>
<feature type="transmembrane region" description="Helical" evidence="5">
    <location>
        <begin position="83"/>
        <end position="103"/>
    </location>
</feature>
<protein>
    <recommendedName>
        <fullName evidence="8">UbiA family prenyltransferase</fullName>
    </recommendedName>
</protein>
<keyword evidence="3 5" id="KW-1133">Transmembrane helix</keyword>
<dbReference type="InterPro" id="IPR050475">
    <property type="entry name" value="Prenyltransferase_related"/>
</dbReference>
<keyword evidence="2 5" id="KW-0812">Transmembrane</keyword>
<dbReference type="InterPro" id="IPR000537">
    <property type="entry name" value="UbiA_prenyltransferase"/>
</dbReference>
<dbReference type="Proteomes" id="UP000226592">
    <property type="component" value="Unassembled WGS sequence"/>
</dbReference>
<feature type="transmembrane region" description="Helical" evidence="5">
    <location>
        <begin position="253"/>
        <end position="271"/>
    </location>
</feature>
<proteinExistence type="predicted"/>
<feature type="transmembrane region" description="Helical" evidence="5">
    <location>
        <begin position="217"/>
        <end position="241"/>
    </location>
</feature>
<comment type="caution">
    <text evidence="6">The sequence shown here is derived from an EMBL/GenBank/DDBJ whole genome shotgun (WGS) entry which is preliminary data.</text>
</comment>
<feature type="transmembrane region" description="Helical" evidence="5">
    <location>
        <begin position="172"/>
        <end position="190"/>
    </location>
</feature>
<feature type="transmembrane region" description="Helical" evidence="5">
    <location>
        <begin position="23"/>
        <end position="40"/>
    </location>
</feature>
<name>A0A2D6M0Y7_9ARCH</name>
<dbReference type="Gene3D" id="1.10.357.140">
    <property type="entry name" value="UbiA prenyltransferase"/>
    <property type="match status" value="1"/>
</dbReference>
<evidence type="ECO:0000256" key="4">
    <source>
        <dbReference type="ARBA" id="ARBA00023136"/>
    </source>
</evidence>
<keyword evidence="4 5" id="KW-0472">Membrane</keyword>
<dbReference type="InterPro" id="IPR044878">
    <property type="entry name" value="UbiA_sf"/>
</dbReference>
<evidence type="ECO:0000313" key="6">
    <source>
        <dbReference type="EMBL" id="MAG22082.1"/>
    </source>
</evidence>
<feature type="transmembrane region" description="Helical" evidence="5">
    <location>
        <begin position="109"/>
        <end position="131"/>
    </location>
</feature>
<sequence>MPAKELLLGLAHLMRPAEWSKSLGNMVLAVIIASYIFNFIPTIPKFVLGFFSVALLWSGLYALNDYTDWQKDAMHKMKRKRPIPSGAVSPIVGLVFSLVLLVVSFAIALLFSLGTLFLICLLVMLTNQLFYTLKPWNFKKRPILDLISGSMINPIFRYYAGWVLFMPFFNSPVLPLLFVIGLQFGGYGLYRMSGKKFEKKQSYKSSVVLFGEKRLRIAYYFALAIASLSFVALCLNSIYLFEPVKFGFLPLEFLALGLLMLLGVPFYKTALKDPQNMNMRQMYWITYAQNLAFIAGMIVLYFVL</sequence>
<evidence type="ECO:0000313" key="7">
    <source>
        <dbReference type="Proteomes" id="UP000226592"/>
    </source>
</evidence>
<accession>A0A2D6M0Y7</accession>
<dbReference type="GO" id="GO:0005886">
    <property type="term" value="C:plasma membrane"/>
    <property type="evidence" value="ECO:0007669"/>
    <property type="project" value="UniProtKB-SubCell"/>
</dbReference>
<dbReference type="Gene3D" id="1.20.120.1780">
    <property type="entry name" value="UbiA prenyltransferase"/>
    <property type="match status" value="1"/>
</dbReference>
<reference evidence="7" key="1">
    <citation type="submission" date="2017-09" db="EMBL/GenBank/DDBJ databases">
        <title>The Reconstruction of 2,631 Draft Metagenome-Assembled Genomes from the Global Oceans.</title>
        <authorList>
            <person name="Tully B.J."/>
            <person name="Graham E.D."/>
            <person name="Heidelberg J.F."/>
        </authorList>
    </citation>
    <scope>NUCLEOTIDE SEQUENCE [LARGE SCALE GENOMIC DNA]</scope>
</reference>
<dbReference type="EMBL" id="NZBU01000007">
    <property type="protein sequence ID" value="MAG22082.1"/>
    <property type="molecule type" value="Genomic_DNA"/>
</dbReference>
<dbReference type="AlphaFoldDB" id="A0A2D6M0Y7"/>
<dbReference type="PANTHER" id="PTHR42723:SF1">
    <property type="entry name" value="CHLOROPHYLL SYNTHASE, CHLOROPLASTIC"/>
    <property type="match status" value="1"/>
</dbReference>
<evidence type="ECO:0000256" key="1">
    <source>
        <dbReference type="ARBA" id="ARBA00004651"/>
    </source>
</evidence>
<feature type="transmembrane region" description="Helical" evidence="5">
    <location>
        <begin position="46"/>
        <end position="63"/>
    </location>
</feature>
<gene>
    <name evidence="6" type="ORF">CL943_02135</name>
</gene>
<organism evidence="6 7">
    <name type="scientific">Candidatus Iainarchaeum sp</name>
    <dbReference type="NCBI Taxonomy" id="3101447"/>
    <lineage>
        <taxon>Archaea</taxon>
        <taxon>Candidatus Iainarchaeota</taxon>
        <taxon>Candidatus Iainarchaeia</taxon>
        <taxon>Candidatus Iainarchaeales</taxon>
        <taxon>Candidatus Iainarchaeaceae</taxon>
        <taxon>Candidatus Iainarchaeum</taxon>
    </lineage>
</organism>
<evidence type="ECO:0000256" key="2">
    <source>
        <dbReference type="ARBA" id="ARBA00022692"/>
    </source>
</evidence>